<proteinExistence type="predicted"/>
<evidence type="ECO:0000256" key="1">
    <source>
        <dbReference type="SAM" id="MobiDB-lite"/>
    </source>
</evidence>
<comment type="caution">
    <text evidence="2">The sequence shown here is derived from an EMBL/GenBank/DDBJ whole genome shotgun (WGS) entry which is preliminary data.</text>
</comment>
<keyword evidence="3" id="KW-1185">Reference proteome</keyword>
<accession>A0A934Q2M5</accession>
<evidence type="ECO:0000313" key="2">
    <source>
        <dbReference type="EMBL" id="MBK0393811.1"/>
    </source>
</evidence>
<sequence>MQTAICTFSDHAAAERARDRLLAAGFDRSDVHIEHTGRHMETSRDDDLRRHGGVEHEIALSEDVVERVTGFFGRMFGADHPHTGTYSSHVEGGRCVLLIDAHRTGDVERARTVLEGERAAHYDVIDRTGGQRMSDILRADSTDMEPASMQTSKGMPGHDGSWTHAGEVRREHAVATGDGDLDNVTLKSDRPAATQGEGMDPVGLRYADKGDADKPAVPRDGMGRTRKDD</sequence>
<gene>
    <name evidence="2" type="ORF">I8E28_14525</name>
</gene>
<protein>
    <submittedName>
        <fullName evidence="2">Uncharacterized protein</fullName>
    </submittedName>
</protein>
<dbReference type="EMBL" id="JAEDAO010000001">
    <property type="protein sequence ID" value="MBK0393811.1"/>
    <property type="molecule type" value="Genomic_DNA"/>
</dbReference>
<dbReference type="AlphaFoldDB" id="A0A934Q2M5"/>
<dbReference type="RefSeq" id="WP_200788756.1">
    <property type="nucleotide sequence ID" value="NZ_JAEDAO010000001.1"/>
</dbReference>
<organism evidence="2 3">
    <name type="scientific">Ramlibacter algicola</name>
    <dbReference type="NCBI Taxonomy" id="2795217"/>
    <lineage>
        <taxon>Bacteria</taxon>
        <taxon>Pseudomonadati</taxon>
        <taxon>Pseudomonadota</taxon>
        <taxon>Betaproteobacteria</taxon>
        <taxon>Burkholderiales</taxon>
        <taxon>Comamonadaceae</taxon>
        <taxon>Ramlibacter</taxon>
    </lineage>
</organism>
<evidence type="ECO:0000313" key="3">
    <source>
        <dbReference type="Proteomes" id="UP000617041"/>
    </source>
</evidence>
<reference evidence="2" key="1">
    <citation type="submission" date="2020-12" db="EMBL/GenBank/DDBJ databases">
        <title>Ramlibacter sp. nov., isolated from a freshwater alga, Cryptomonas.</title>
        <authorList>
            <person name="Kim H.M."/>
            <person name="Jeon C.O."/>
        </authorList>
    </citation>
    <scope>NUCLEOTIDE SEQUENCE</scope>
    <source>
        <strain evidence="2">CrO1</strain>
    </source>
</reference>
<name>A0A934Q2M5_9BURK</name>
<dbReference type="Proteomes" id="UP000617041">
    <property type="component" value="Unassembled WGS sequence"/>
</dbReference>
<feature type="region of interest" description="Disordered" evidence="1">
    <location>
        <begin position="175"/>
        <end position="229"/>
    </location>
</feature>
<feature type="compositionally biased region" description="Basic and acidic residues" evidence="1">
    <location>
        <begin position="206"/>
        <end position="229"/>
    </location>
</feature>